<dbReference type="Proteomes" id="UP000019478">
    <property type="component" value="Unassembled WGS sequence"/>
</dbReference>
<dbReference type="GO" id="GO:0046503">
    <property type="term" value="P:glycerolipid catabolic process"/>
    <property type="evidence" value="ECO:0007669"/>
    <property type="project" value="TreeGrafter"/>
</dbReference>
<evidence type="ECO:0000313" key="2">
    <source>
        <dbReference type="EMBL" id="EXJ86907.1"/>
    </source>
</evidence>
<accession>W9Y292</accession>
<dbReference type="PANTHER" id="PTHR43433">
    <property type="entry name" value="HYDROLASE, ALPHA/BETA FOLD FAMILY PROTEIN"/>
    <property type="match status" value="1"/>
</dbReference>
<dbReference type="EMBL" id="AMGY01000003">
    <property type="protein sequence ID" value="EXJ86907.1"/>
    <property type="molecule type" value="Genomic_DNA"/>
</dbReference>
<evidence type="ECO:0000259" key="1">
    <source>
        <dbReference type="Pfam" id="PF00561"/>
    </source>
</evidence>
<dbReference type="PANTHER" id="PTHR43433:SF5">
    <property type="entry name" value="AB HYDROLASE-1 DOMAIN-CONTAINING PROTEIN"/>
    <property type="match status" value="1"/>
</dbReference>
<dbReference type="GeneID" id="19167986"/>
<comment type="caution">
    <text evidence="2">The sequence shown here is derived from an EMBL/GenBank/DDBJ whole genome shotgun (WGS) entry which is preliminary data.</text>
</comment>
<dbReference type="Gene3D" id="3.40.50.1820">
    <property type="entry name" value="alpha/beta hydrolase"/>
    <property type="match status" value="1"/>
</dbReference>
<dbReference type="HOGENOM" id="CLU_083329_0_0_1"/>
<keyword evidence="3" id="KW-1185">Reference proteome</keyword>
<dbReference type="RefSeq" id="XP_007732186.1">
    <property type="nucleotide sequence ID" value="XM_007733996.1"/>
</dbReference>
<dbReference type="SUPFAM" id="SSF53474">
    <property type="entry name" value="alpha/beta-Hydrolases"/>
    <property type="match status" value="1"/>
</dbReference>
<organism evidence="2 3">
    <name type="scientific">Capronia epimyces CBS 606.96</name>
    <dbReference type="NCBI Taxonomy" id="1182542"/>
    <lineage>
        <taxon>Eukaryota</taxon>
        <taxon>Fungi</taxon>
        <taxon>Dikarya</taxon>
        <taxon>Ascomycota</taxon>
        <taxon>Pezizomycotina</taxon>
        <taxon>Eurotiomycetes</taxon>
        <taxon>Chaetothyriomycetidae</taxon>
        <taxon>Chaetothyriales</taxon>
        <taxon>Herpotrichiellaceae</taxon>
        <taxon>Capronia</taxon>
    </lineage>
</organism>
<dbReference type="GO" id="GO:0004806">
    <property type="term" value="F:triacylglycerol lipase activity"/>
    <property type="evidence" value="ECO:0007669"/>
    <property type="project" value="TreeGrafter"/>
</dbReference>
<reference evidence="2 3" key="1">
    <citation type="submission" date="2013-03" db="EMBL/GenBank/DDBJ databases">
        <title>The Genome Sequence of Capronia epimyces CBS 606.96.</title>
        <authorList>
            <consortium name="The Broad Institute Genomics Platform"/>
            <person name="Cuomo C."/>
            <person name="de Hoog S."/>
            <person name="Gorbushina A."/>
            <person name="Walker B."/>
            <person name="Young S.K."/>
            <person name="Zeng Q."/>
            <person name="Gargeya S."/>
            <person name="Fitzgerald M."/>
            <person name="Haas B."/>
            <person name="Abouelleil A."/>
            <person name="Allen A.W."/>
            <person name="Alvarado L."/>
            <person name="Arachchi H.M."/>
            <person name="Berlin A.M."/>
            <person name="Chapman S.B."/>
            <person name="Gainer-Dewar J."/>
            <person name="Goldberg J."/>
            <person name="Griggs A."/>
            <person name="Gujja S."/>
            <person name="Hansen M."/>
            <person name="Howarth C."/>
            <person name="Imamovic A."/>
            <person name="Ireland A."/>
            <person name="Larimer J."/>
            <person name="McCowan C."/>
            <person name="Murphy C."/>
            <person name="Pearson M."/>
            <person name="Poon T.W."/>
            <person name="Priest M."/>
            <person name="Roberts A."/>
            <person name="Saif S."/>
            <person name="Shea T."/>
            <person name="Sisk P."/>
            <person name="Sykes S."/>
            <person name="Wortman J."/>
            <person name="Nusbaum C."/>
            <person name="Birren B."/>
        </authorList>
    </citation>
    <scope>NUCLEOTIDE SEQUENCE [LARGE SCALE GENOMIC DNA]</scope>
    <source>
        <strain evidence="2 3">CBS 606.96</strain>
    </source>
</reference>
<proteinExistence type="predicted"/>
<evidence type="ECO:0000313" key="3">
    <source>
        <dbReference type="Proteomes" id="UP000019478"/>
    </source>
</evidence>
<dbReference type="eggNOG" id="KOG4178">
    <property type="taxonomic scope" value="Eukaryota"/>
</dbReference>
<feature type="domain" description="AB hydrolase-1" evidence="1">
    <location>
        <begin position="26"/>
        <end position="174"/>
    </location>
</feature>
<protein>
    <recommendedName>
        <fullName evidence="1">AB hydrolase-1 domain-containing protein</fullName>
    </recommendedName>
</protein>
<sequence length="286" mass="31918">MPFNPSYKWVENEGCRLRYWHQGTGPLLIMIPGAGGHGLQFNAIFEYLDSHFTIVAYDRRQNSASQLLPVPVGDQEHDDGVDKTLNPAQQARDVVAIIKDLGQQKANIFSNSGGGVIALQLAVSYPEHIANMVVHEAPTTILLDDATYHLDRAFMLFDLYRRQGAQAAFQSFRTEMRGYENSPPLSLPHPDNLEKFWRYEFLQFTIYCPDLTRIVRNGVSIGVAAGLKSADAFYARTTFPQAEILQCPRFEFPGHHGGYESEPALFAPALIDAFAQLEERKAGGVA</sequence>
<dbReference type="InterPro" id="IPR050471">
    <property type="entry name" value="AB_hydrolase"/>
</dbReference>
<dbReference type="STRING" id="1182542.W9Y292"/>
<name>W9Y292_9EURO</name>
<dbReference type="Pfam" id="PF00561">
    <property type="entry name" value="Abhydrolase_1"/>
    <property type="match status" value="1"/>
</dbReference>
<gene>
    <name evidence="2" type="ORF">A1O3_03861</name>
</gene>
<dbReference type="AlphaFoldDB" id="W9Y292"/>
<dbReference type="OrthoDB" id="408373at2759"/>
<dbReference type="InterPro" id="IPR000073">
    <property type="entry name" value="AB_hydrolase_1"/>
</dbReference>
<dbReference type="InterPro" id="IPR029058">
    <property type="entry name" value="AB_hydrolase_fold"/>
</dbReference>